<dbReference type="EMBL" id="JADMLG010000012">
    <property type="protein sequence ID" value="MBH0779740.1"/>
    <property type="molecule type" value="Genomic_DNA"/>
</dbReference>
<feature type="transmembrane region" description="Helical" evidence="6">
    <location>
        <begin position="301"/>
        <end position="320"/>
    </location>
</feature>
<name>A0A931IHC3_9NOCA</name>
<feature type="transmembrane region" description="Helical" evidence="6">
    <location>
        <begin position="75"/>
        <end position="96"/>
    </location>
</feature>
<keyword evidence="3 6" id="KW-0812">Transmembrane</keyword>
<dbReference type="GO" id="GO:0022857">
    <property type="term" value="F:transmembrane transporter activity"/>
    <property type="evidence" value="ECO:0007669"/>
    <property type="project" value="InterPro"/>
</dbReference>
<feature type="domain" description="Major facilitator superfamily (MFS) profile" evidence="7">
    <location>
        <begin position="39"/>
        <end position="464"/>
    </location>
</feature>
<evidence type="ECO:0000256" key="3">
    <source>
        <dbReference type="ARBA" id="ARBA00022692"/>
    </source>
</evidence>
<dbReference type="GO" id="GO:0005886">
    <property type="term" value="C:plasma membrane"/>
    <property type="evidence" value="ECO:0007669"/>
    <property type="project" value="UniProtKB-SubCell"/>
</dbReference>
<dbReference type="InterPro" id="IPR011701">
    <property type="entry name" value="MFS"/>
</dbReference>
<evidence type="ECO:0000259" key="7">
    <source>
        <dbReference type="PROSITE" id="PS50850"/>
    </source>
</evidence>
<dbReference type="SUPFAM" id="SSF103473">
    <property type="entry name" value="MFS general substrate transporter"/>
    <property type="match status" value="1"/>
</dbReference>
<accession>A0A931IHC3</accession>
<evidence type="ECO:0000256" key="5">
    <source>
        <dbReference type="ARBA" id="ARBA00023136"/>
    </source>
</evidence>
<dbReference type="PROSITE" id="PS50850">
    <property type="entry name" value="MFS"/>
    <property type="match status" value="1"/>
</dbReference>
<comment type="subcellular location">
    <subcellularLocation>
        <location evidence="1">Cell membrane</location>
        <topology evidence="1">Multi-pass membrane protein</topology>
    </subcellularLocation>
</comment>
<feature type="transmembrane region" description="Helical" evidence="6">
    <location>
        <begin position="260"/>
        <end position="289"/>
    </location>
</feature>
<dbReference type="AlphaFoldDB" id="A0A931IHC3"/>
<keyword evidence="5 6" id="KW-0472">Membrane</keyword>
<dbReference type="Gene3D" id="1.20.1250.20">
    <property type="entry name" value="MFS general substrate transporter like domains"/>
    <property type="match status" value="2"/>
</dbReference>
<dbReference type="InterPro" id="IPR036259">
    <property type="entry name" value="MFS_trans_sf"/>
</dbReference>
<evidence type="ECO:0000256" key="1">
    <source>
        <dbReference type="ARBA" id="ARBA00004651"/>
    </source>
</evidence>
<keyword evidence="4 6" id="KW-1133">Transmembrane helix</keyword>
<feature type="transmembrane region" description="Helical" evidence="6">
    <location>
        <begin position="103"/>
        <end position="121"/>
    </location>
</feature>
<feature type="transmembrane region" description="Helical" evidence="6">
    <location>
        <begin position="327"/>
        <end position="346"/>
    </location>
</feature>
<feature type="transmembrane region" description="Helical" evidence="6">
    <location>
        <begin position="358"/>
        <end position="379"/>
    </location>
</feature>
<gene>
    <name evidence="8" type="ORF">IT779_26055</name>
</gene>
<feature type="transmembrane region" description="Helical" evidence="6">
    <location>
        <begin position="163"/>
        <end position="182"/>
    </location>
</feature>
<protein>
    <submittedName>
        <fullName evidence="8">MFS transporter</fullName>
    </submittedName>
</protein>
<feature type="transmembrane region" description="Helical" evidence="6">
    <location>
        <begin position="194"/>
        <end position="214"/>
    </location>
</feature>
<evidence type="ECO:0000313" key="8">
    <source>
        <dbReference type="EMBL" id="MBH0779740.1"/>
    </source>
</evidence>
<evidence type="ECO:0000256" key="2">
    <source>
        <dbReference type="ARBA" id="ARBA00022448"/>
    </source>
</evidence>
<dbReference type="PANTHER" id="PTHR23501">
    <property type="entry name" value="MAJOR FACILITATOR SUPERFAMILY"/>
    <property type="match status" value="1"/>
</dbReference>
<organism evidence="8 9">
    <name type="scientific">Nocardia bovistercoris</name>
    <dbReference type="NCBI Taxonomy" id="2785916"/>
    <lineage>
        <taxon>Bacteria</taxon>
        <taxon>Bacillati</taxon>
        <taxon>Actinomycetota</taxon>
        <taxon>Actinomycetes</taxon>
        <taxon>Mycobacteriales</taxon>
        <taxon>Nocardiaceae</taxon>
        <taxon>Nocardia</taxon>
    </lineage>
</organism>
<dbReference type="RefSeq" id="WP_196152060.1">
    <property type="nucleotide sequence ID" value="NZ_JADMLG010000012.1"/>
</dbReference>
<dbReference type="Proteomes" id="UP000655751">
    <property type="component" value="Unassembled WGS sequence"/>
</dbReference>
<dbReference type="InterPro" id="IPR020846">
    <property type="entry name" value="MFS_dom"/>
</dbReference>
<dbReference type="Pfam" id="PF07690">
    <property type="entry name" value="MFS_1"/>
    <property type="match status" value="1"/>
</dbReference>
<reference evidence="8" key="1">
    <citation type="submission" date="2020-11" db="EMBL/GenBank/DDBJ databases">
        <title>Nocardia NEAU-351.nov., a novel actinomycete isolated from the cow dung.</title>
        <authorList>
            <person name="Zhang X."/>
        </authorList>
    </citation>
    <scope>NUCLEOTIDE SEQUENCE</scope>
    <source>
        <strain evidence="8">NEAU-351</strain>
    </source>
</reference>
<evidence type="ECO:0000256" key="4">
    <source>
        <dbReference type="ARBA" id="ARBA00022989"/>
    </source>
</evidence>
<sequence length="650" mass="69712">MSTSTSAAAIPAAGDSQRASRPWARQLQHYPRTPARFANLAIVLLITIVLYYLTYVQGSVAAQIMRKFDFTFTQYVYVGVVGALVGALSAYGAGIADRWGRCNVVLVSMLVTVLLIAFGMPNAGGKVMYFVLFALVSVAEGVALVASPALVRDFSPQLGRAQAMGFWSLGPVLGSIVVTQVSSRTLDDHPDWRFQFYIAGAVGLVVWVIAAIGLRELSPQLRDQLIVSERDRALIEAKAAGIDPDEALEGQWRRVLRFDIIGSSLAIGLYLLFYTMAAGFLVVYLVTVFNRTEAQANAIMNWYWIPAAITLIITGFGSDLSRVRKPFIVVGTVISIIGLILFIGATTDKSTSVDSLQLFLAIAGIGHGLVNTAWMAAFTESVEKHNPASTAAGLAIWGSTARLIFTIALAIFPFAVSATTTLVEDGPALQEITTKYAKELAALQTADQAALATLRTDPTNAQAQVAVLASLSGKSPEDVGRVMALSAQYPQELATVGAVDPNLLTAMAANPADQQAAVQAIQQIAQKFGIAPTEAIARLQAVGTIPPTDLAFLQTNGPGVQQSSTTLQAIASIPATDLQFMQDKGAAAQQATEDNPKQWQKWWIVCLIGQILFLPSVFLLTGRWNPRRAEQDEIAHEQQVRAEMATLTGR</sequence>
<feature type="transmembrane region" description="Helical" evidence="6">
    <location>
        <begin position="127"/>
        <end position="151"/>
    </location>
</feature>
<proteinExistence type="predicted"/>
<feature type="transmembrane region" description="Helical" evidence="6">
    <location>
        <begin position="37"/>
        <end position="55"/>
    </location>
</feature>
<feature type="transmembrane region" description="Helical" evidence="6">
    <location>
        <begin position="391"/>
        <end position="415"/>
    </location>
</feature>
<evidence type="ECO:0000313" key="9">
    <source>
        <dbReference type="Proteomes" id="UP000655751"/>
    </source>
</evidence>
<keyword evidence="2" id="KW-0813">Transport</keyword>
<evidence type="ECO:0000256" key="6">
    <source>
        <dbReference type="SAM" id="Phobius"/>
    </source>
</evidence>
<comment type="caution">
    <text evidence="8">The sequence shown here is derived from an EMBL/GenBank/DDBJ whole genome shotgun (WGS) entry which is preliminary data.</text>
</comment>
<keyword evidence="9" id="KW-1185">Reference proteome</keyword>